<gene>
    <name evidence="3" type="ORF">LSINAPIS_LOCUS15401</name>
</gene>
<evidence type="ECO:0000313" key="3">
    <source>
        <dbReference type="EMBL" id="VVD05955.1"/>
    </source>
</evidence>
<evidence type="ECO:0000256" key="1">
    <source>
        <dbReference type="PROSITE-ProRule" id="PRU00047"/>
    </source>
</evidence>
<evidence type="ECO:0000313" key="4">
    <source>
        <dbReference type="Proteomes" id="UP000324832"/>
    </source>
</evidence>
<organism evidence="3 4">
    <name type="scientific">Leptidea sinapis</name>
    <dbReference type="NCBI Taxonomy" id="189913"/>
    <lineage>
        <taxon>Eukaryota</taxon>
        <taxon>Metazoa</taxon>
        <taxon>Ecdysozoa</taxon>
        <taxon>Arthropoda</taxon>
        <taxon>Hexapoda</taxon>
        <taxon>Insecta</taxon>
        <taxon>Pterygota</taxon>
        <taxon>Neoptera</taxon>
        <taxon>Endopterygota</taxon>
        <taxon>Lepidoptera</taxon>
        <taxon>Glossata</taxon>
        <taxon>Ditrysia</taxon>
        <taxon>Papilionoidea</taxon>
        <taxon>Pieridae</taxon>
        <taxon>Dismorphiinae</taxon>
        <taxon>Leptidea</taxon>
    </lineage>
</organism>
<dbReference type="GO" id="GO:0008270">
    <property type="term" value="F:zinc ion binding"/>
    <property type="evidence" value="ECO:0007669"/>
    <property type="project" value="UniProtKB-KW"/>
</dbReference>
<keyword evidence="1" id="KW-0862">Zinc</keyword>
<dbReference type="PANTHER" id="PTHR33198:SF19">
    <property type="entry name" value="CCHC-TYPE DOMAIN-CONTAINING PROTEIN"/>
    <property type="match status" value="1"/>
</dbReference>
<reference evidence="3 4" key="1">
    <citation type="submission" date="2017-07" db="EMBL/GenBank/DDBJ databases">
        <authorList>
            <person name="Talla V."/>
            <person name="Backstrom N."/>
        </authorList>
    </citation>
    <scope>NUCLEOTIDE SEQUENCE [LARGE SCALE GENOMIC DNA]</scope>
</reference>
<sequence length="228" mass="25545">RLEQFIKLNGIKGENKCAVLLTYLTDETYRLAHNLIHPTKIECVSYESLVKALNEHFAPVKSTFAEKSRFYGAVQEVSESVEEWAARLRGLVIHGGFGDSLDMVLRDRFVLGLRIGPERDRLFELKADDLTFSRAVEVAKQTASAREARNSTAMGAAASVMKEEPKCRYKNYTCQKCGRKGHLKKVCSERGYPVHNMSVQDNPVKDIPSCKECELFNMRCSTSGAGGM</sequence>
<feature type="domain" description="CCHC-type" evidence="2">
    <location>
        <begin position="174"/>
        <end position="189"/>
    </location>
</feature>
<protein>
    <recommendedName>
        <fullName evidence="2">CCHC-type domain-containing protein</fullName>
    </recommendedName>
</protein>
<dbReference type="GO" id="GO:0003676">
    <property type="term" value="F:nucleic acid binding"/>
    <property type="evidence" value="ECO:0007669"/>
    <property type="project" value="InterPro"/>
</dbReference>
<evidence type="ECO:0000259" key="2">
    <source>
        <dbReference type="PROSITE" id="PS50158"/>
    </source>
</evidence>
<keyword evidence="1" id="KW-0863">Zinc-finger</keyword>
<dbReference type="AlphaFoldDB" id="A0A5E4R5U5"/>
<dbReference type="SUPFAM" id="SSF57756">
    <property type="entry name" value="Retrovirus zinc finger-like domains"/>
    <property type="match status" value="1"/>
</dbReference>
<dbReference type="InterPro" id="IPR036875">
    <property type="entry name" value="Znf_CCHC_sf"/>
</dbReference>
<accession>A0A5E4R5U5</accession>
<feature type="non-terminal residue" evidence="3">
    <location>
        <position position="1"/>
    </location>
</feature>
<dbReference type="PROSITE" id="PS50158">
    <property type="entry name" value="ZF_CCHC"/>
    <property type="match status" value="1"/>
</dbReference>
<keyword evidence="1" id="KW-0479">Metal-binding</keyword>
<name>A0A5E4R5U5_9NEOP</name>
<dbReference type="PANTHER" id="PTHR33198">
    <property type="entry name" value="ANK_REP_REGION DOMAIN-CONTAINING PROTEIN-RELATED"/>
    <property type="match status" value="1"/>
</dbReference>
<dbReference type="InterPro" id="IPR001878">
    <property type="entry name" value="Znf_CCHC"/>
</dbReference>
<keyword evidence="4" id="KW-1185">Reference proteome</keyword>
<proteinExistence type="predicted"/>
<dbReference type="EMBL" id="FZQP02007047">
    <property type="protein sequence ID" value="VVD05955.1"/>
    <property type="molecule type" value="Genomic_DNA"/>
</dbReference>
<dbReference type="Proteomes" id="UP000324832">
    <property type="component" value="Unassembled WGS sequence"/>
</dbReference>